<evidence type="ECO:0000256" key="3">
    <source>
        <dbReference type="ARBA" id="ARBA00022840"/>
    </source>
</evidence>
<dbReference type="InterPro" id="IPR003593">
    <property type="entry name" value="AAA+_ATPase"/>
</dbReference>
<organism evidence="6 7">
    <name type="scientific">Dipteronia dyeriana</name>
    <dbReference type="NCBI Taxonomy" id="168575"/>
    <lineage>
        <taxon>Eukaryota</taxon>
        <taxon>Viridiplantae</taxon>
        <taxon>Streptophyta</taxon>
        <taxon>Embryophyta</taxon>
        <taxon>Tracheophyta</taxon>
        <taxon>Spermatophyta</taxon>
        <taxon>Magnoliopsida</taxon>
        <taxon>eudicotyledons</taxon>
        <taxon>Gunneridae</taxon>
        <taxon>Pentapetalae</taxon>
        <taxon>rosids</taxon>
        <taxon>malvids</taxon>
        <taxon>Sapindales</taxon>
        <taxon>Sapindaceae</taxon>
        <taxon>Hippocastanoideae</taxon>
        <taxon>Acereae</taxon>
        <taxon>Dipteronia</taxon>
    </lineage>
</organism>
<dbReference type="InterPro" id="IPR036628">
    <property type="entry name" value="Clp_N_dom_sf"/>
</dbReference>
<protein>
    <recommendedName>
        <fullName evidence="5">Clp R domain-containing protein</fullName>
    </recommendedName>
</protein>
<dbReference type="SUPFAM" id="SSF81923">
    <property type="entry name" value="Double Clp-N motif"/>
    <property type="match status" value="1"/>
</dbReference>
<comment type="caution">
    <text evidence="6">The sequence shown here is derived from an EMBL/GenBank/DDBJ whole genome shotgun (WGS) entry which is preliminary data.</text>
</comment>
<dbReference type="PANTHER" id="PTHR11638">
    <property type="entry name" value="ATP-DEPENDENT CLP PROTEASE"/>
    <property type="match status" value="1"/>
</dbReference>
<dbReference type="AlphaFoldDB" id="A0AAD9XGX8"/>
<reference evidence="6" key="1">
    <citation type="journal article" date="2023" name="Plant J.">
        <title>Genome sequences and population genomics provide insights into the demographic history, inbreeding, and mutation load of two 'living fossil' tree species of Dipteronia.</title>
        <authorList>
            <person name="Feng Y."/>
            <person name="Comes H.P."/>
            <person name="Chen J."/>
            <person name="Zhu S."/>
            <person name="Lu R."/>
            <person name="Zhang X."/>
            <person name="Li P."/>
            <person name="Qiu J."/>
            <person name="Olsen K.M."/>
            <person name="Qiu Y."/>
        </authorList>
    </citation>
    <scope>NUCLEOTIDE SEQUENCE</scope>
    <source>
        <strain evidence="6">KIB01</strain>
    </source>
</reference>
<dbReference type="GO" id="GO:0005737">
    <property type="term" value="C:cytoplasm"/>
    <property type="evidence" value="ECO:0007669"/>
    <property type="project" value="TreeGrafter"/>
</dbReference>
<accession>A0AAD9XGX8</accession>
<feature type="domain" description="Clp R" evidence="5">
    <location>
        <begin position="1"/>
        <end position="46"/>
    </location>
</feature>
<keyword evidence="3" id="KW-0067">ATP-binding</keyword>
<dbReference type="InterPro" id="IPR004176">
    <property type="entry name" value="Clp_R_N"/>
</dbReference>
<dbReference type="Proteomes" id="UP001280121">
    <property type="component" value="Unassembled WGS sequence"/>
</dbReference>
<evidence type="ECO:0000313" key="6">
    <source>
        <dbReference type="EMBL" id="KAK2659341.1"/>
    </source>
</evidence>
<dbReference type="EMBL" id="JANJYI010000002">
    <property type="protein sequence ID" value="KAK2659341.1"/>
    <property type="molecule type" value="Genomic_DNA"/>
</dbReference>
<sequence>MGDDFVSVKHILLTFHSDKRFRKKLFKNPKLTEEDLMNAIKAVRCNQRVTDPYPKGKYEYLKKYGTDLTMLADHGKFDHVIDRVSEIERCMHILTRKTKNNPVLIGEPGVGKTAIAEGLAQLIGGGDVLESLQNRKLISLNMGSLVAGAKHRGDFEKRLEAILKEVVASNGHIVLFFDEIHTVVRVGSSSGAMDARNLLKLMFGQGEFWVIMATTMKEYKRYIEKDPALERRFEHVRCNQPSIAETISILHEQRDGFKQHHDVEITDGALVSTTVLADQYIEGVNLEMEAVEREYDLKHATELKYGTSMPLQCQPEEAQKKLTDFLKFGLSLIQKEVTEADITEILSRSTDILLSNLQQPDHYELARLEEILHKRVVGQDTTIKSVVDAIICSKFGLFDKNRLIAIYIYVCGSGGCWQD</sequence>
<dbReference type="InterPro" id="IPR050130">
    <property type="entry name" value="ClpA_ClpB"/>
</dbReference>
<evidence type="ECO:0000256" key="1">
    <source>
        <dbReference type="ARBA" id="ARBA00022737"/>
    </source>
</evidence>
<dbReference type="PANTHER" id="PTHR11638:SF86">
    <property type="entry name" value="CHAPERONE PROTEIN CLPB4, MITOCHONDRIAL"/>
    <property type="match status" value="1"/>
</dbReference>
<dbReference type="InterPro" id="IPR003959">
    <property type="entry name" value="ATPase_AAA_core"/>
</dbReference>
<keyword evidence="2" id="KW-0547">Nucleotide-binding</keyword>
<proteinExistence type="predicted"/>
<dbReference type="CDD" id="cd00009">
    <property type="entry name" value="AAA"/>
    <property type="match status" value="1"/>
</dbReference>
<dbReference type="GO" id="GO:0034605">
    <property type="term" value="P:cellular response to heat"/>
    <property type="evidence" value="ECO:0007669"/>
    <property type="project" value="TreeGrafter"/>
</dbReference>
<dbReference type="InterPro" id="IPR041546">
    <property type="entry name" value="ClpA/ClpB_AAA_lid"/>
</dbReference>
<gene>
    <name evidence="6" type="ORF">Ddye_005874</name>
</gene>
<keyword evidence="7" id="KW-1185">Reference proteome</keyword>
<dbReference type="PROSITE" id="PS51903">
    <property type="entry name" value="CLP_R"/>
    <property type="match status" value="1"/>
</dbReference>
<evidence type="ECO:0000313" key="7">
    <source>
        <dbReference type="Proteomes" id="UP001280121"/>
    </source>
</evidence>
<dbReference type="SMART" id="SM00382">
    <property type="entry name" value="AAA"/>
    <property type="match status" value="1"/>
</dbReference>
<dbReference type="Pfam" id="PF17871">
    <property type="entry name" value="AAA_lid_9"/>
    <property type="match status" value="1"/>
</dbReference>
<evidence type="ECO:0000259" key="5">
    <source>
        <dbReference type="PROSITE" id="PS51903"/>
    </source>
</evidence>
<dbReference type="Pfam" id="PF00004">
    <property type="entry name" value="AAA"/>
    <property type="match status" value="1"/>
</dbReference>
<dbReference type="InterPro" id="IPR027417">
    <property type="entry name" value="P-loop_NTPase"/>
</dbReference>
<name>A0AAD9XGX8_9ROSI</name>
<dbReference type="Gene3D" id="3.40.50.300">
    <property type="entry name" value="P-loop containing nucleotide triphosphate hydrolases"/>
    <property type="match status" value="3"/>
</dbReference>
<dbReference type="GO" id="GO:0016887">
    <property type="term" value="F:ATP hydrolysis activity"/>
    <property type="evidence" value="ECO:0007669"/>
    <property type="project" value="InterPro"/>
</dbReference>
<keyword evidence="1 4" id="KW-0677">Repeat</keyword>
<dbReference type="SUPFAM" id="SSF52540">
    <property type="entry name" value="P-loop containing nucleoside triphosphate hydrolases"/>
    <property type="match status" value="1"/>
</dbReference>
<evidence type="ECO:0000256" key="2">
    <source>
        <dbReference type="ARBA" id="ARBA00022741"/>
    </source>
</evidence>
<dbReference type="GO" id="GO:0005524">
    <property type="term" value="F:ATP binding"/>
    <property type="evidence" value="ECO:0007669"/>
    <property type="project" value="UniProtKB-KW"/>
</dbReference>
<evidence type="ECO:0000256" key="4">
    <source>
        <dbReference type="PROSITE-ProRule" id="PRU01251"/>
    </source>
</evidence>